<organism evidence="2 3">
    <name type="scientific">Bradyrhizobium yuanmingense</name>
    <dbReference type="NCBI Taxonomy" id="108015"/>
    <lineage>
        <taxon>Bacteria</taxon>
        <taxon>Pseudomonadati</taxon>
        <taxon>Pseudomonadota</taxon>
        <taxon>Alphaproteobacteria</taxon>
        <taxon>Hyphomicrobiales</taxon>
        <taxon>Nitrobacteraceae</taxon>
        <taxon>Bradyrhizobium</taxon>
    </lineage>
</organism>
<evidence type="ECO:0000313" key="3">
    <source>
        <dbReference type="Proteomes" id="UP001565474"/>
    </source>
</evidence>
<gene>
    <name evidence="2" type="ORF">ABH992_005646</name>
</gene>
<proteinExistence type="predicted"/>
<dbReference type="RefSeq" id="WP_370058210.1">
    <property type="nucleotide sequence ID" value="NZ_JBGBYD010000002.1"/>
</dbReference>
<feature type="transmembrane region" description="Helical" evidence="1">
    <location>
        <begin position="7"/>
        <end position="31"/>
    </location>
</feature>
<evidence type="ECO:0000313" key="2">
    <source>
        <dbReference type="EMBL" id="MEY9473247.1"/>
    </source>
</evidence>
<keyword evidence="1" id="KW-0472">Membrane</keyword>
<reference evidence="2 3" key="1">
    <citation type="submission" date="2024-07" db="EMBL/GenBank/DDBJ databases">
        <title>Genomic Encyclopedia of Type Strains, Phase V (KMG-V): Genome sequencing to study the core and pangenomes of soil and plant-associated prokaryotes.</title>
        <authorList>
            <person name="Whitman W."/>
        </authorList>
    </citation>
    <scope>NUCLEOTIDE SEQUENCE [LARGE SCALE GENOMIC DNA]</scope>
    <source>
        <strain evidence="2 3">USDA 222</strain>
    </source>
</reference>
<evidence type="ECO:0000256" key="1">
    <source>
        <dbReference type="SAM" id="Phobius"/>
    </source>
</evidence>
<feature type="transmembrane region" description="Helical" evidence="1">
    <location>
        <begin position="71"/>
        <end position="93"/>
    </location>
</feature>
<dbReference type="Proteomes" id="UP001565474">
    <property type="component" value="Unassembled WGS sequence"/>
</dbReference>
<keyword evidence="1" id="KW-1133">Transmembrane helix</keyword>
<accession>A0ABV4GMR8</accession>
<comment type="caution">
    <text evidence="2">The sequence shown here is derived from an EMBL/GenBank/DDBJ whole genome shotgun (WGS) entry which is preliminary data.</text>
</comment>
<keyword evidence="1" id="KW-0812">Transmembrane</keyword>
<feature type="transmembrane region" description="Helical" evidence="1">
    <location>
        <begin position="43"/>
        <end position="64"/>
    </location>
</feature>
<keyword evidence="3" id="KW-1185">Reference proteome</keyword>
<protein>
    <submittedName>
        <fullName evidence="2">Uncharacterized protein</fullName>
    </submittedName>
</protein>
<dbReference type="EMBL" id="JBGBZN010000002">
    <property type="protein sequence ID" value="MEY9473247.1"/>
    <property type="molecule type" value="Genomic_DNA"/>
</dbReference>
<feature type="transmembrane region" description="Helical" evidence="1">
    <location>
        <begin position="105"/>
        <end position="124"/>
    </location>
</feature>
<sequence length="138" mass="14807">MPRRHRLFCWLLFTLAVFALPFFVGLTIGTWTFHTGAGVLGGAVARLMAGGATICIGQLALAFLPWTWLRILIILIYVAPATFAAYSATHGIAQMGISSPPWQTVFAVVGTVAVSNTALVRFTGMAADEPARQRVTRG</sequence>
<name>A0ABV4GMR8_9BRAD</name>